<evidence type="ECO:0000313" key="9">
    <source>
        <dbReference type="Proteomes" id="UP000823485"/>
    </source>
</evidence>
<evidence type="ECO:0000256" key="1">
    <source>
        <dbReference type="ARBA" id="ARBA00004117"/>
    </source>
</evidence>
<keyword evidence="8" id="KW-0969">Cilium</keyword>
<evidence type="ECO:0000256" key="3">
    <source>
        <dbReference type="ARBA" id="ARBA00023143"/>
    </source>
</evidence>
<dbReference type="InterPro" id="IPR010930">
    <property type="entry name" value="Flg_bb/hook_C_dom"/>
</dbReference>
<name>A0ABS2RCA7_9BACI</name>
<evidence type="ECO:0000259" key="6">
    <source>
        <dbReference type="Pfam" id="PF06429"/>
    </source>
</evidence>
<dbReference type="NCBIfam" id="NF009278">
    <property type="entry name" value="PRK12636.1"/>
    <property type="match status" value="1"/>
</dbReference>
<evidence type="ECO:0000259" key="7">
    <source>
        <dbReference type="Pfam" id="PF22692"/>
    </source>
</evidence>
<dbReference type="Pfam" id="PF22692">
    <property type="entry name" value="LlgE_F_G_D1"/>
    <property type="match status" value="1"/>
</dbReference>
<dbReference type="Pfam" id="PF06429">
    <property type="entry name" value="Flg_bbr_C"/>
    <property type="match status" value="1"/>
</dbReference>
<protein>
    <recommendedName>
        <fullName evidence="4">Flagellar hook protein FlgE</fullName>
    </recommendedName>
</protein>
<sequence length="264" mass="27870">MLRSMYAGISGMKNFQTKLDVIGNNIANVNTHGFKKGRITFQDMVSQTISGASGGGNNRGGVNPKQVGLGSQISAIETIDTQGSPQMTDRMLDVAIQGDGYLIAQVGNDIKYTRVGNLGFDQSGTLVTSTGALVLQSNGDPIVINDINQVSNISIADDGTVSFMRNGTPGTAGVIGVARFPNNGGLEKSGESFYIPTEASGPPAHGQPLENGAGKLLSGRLEMSNVDLSEEFTEMIIAQRGFQSNSRIITTSDEILQELVNLKR</sequence>
<dbReference type="InterPro" id="IPR020013">
    <property type="entry name" value="Flagellar_FlgE/F/G"/>
</dbReference>
<dbReference type="RefSeq" id="WP_077111721.1">
    <property type="nucleotide sequence ID" value="NZ_JAFBFH010000027.1"/>
</dbReference>
<dbReference type="Proteomes" id="UP000823485">
    <property type="component" value="Unassembled WGS sequence"/>
</dbReference>
<dbReference type="PANTHER" id="PTHR30435:SF1">
    <property type="entry name" value="FLAGELLAR HOOK PROTEIN FLGE"/>
    <property type="match status" value="1"/>
</dbReference>
<dbReference type="InterPro" id="IPR037925">
    <property type="entry name" value="FlgE/F/G-like"/>
</dbReference>
<comment type="subcellular location">
    <subcellularLocation>
        <location evidence="1 4">Bacterial flagellum basal body</location>
    </subcellularLocation>
</comment>
<reference evidence="8 9" key="1">
    <citation type="submission" date="2021-01" db="EMBL/GenBank/DDBJ databases">
        <title>Genomic Encyclopedia of Type Strains, Phase IV (KMG-IV): sequencing the most valuable type-strain genomes for metagenomic binning, comparative biology and taxonomic classification.</title>
        <authorList>
            <person name="Goeker M."/>
        </authorList>
    </citation>
    <scope>NUCLEOTIDE SEQUENCE [LARGE SCALE GENOMIC DNA]</scope>
    <source>
        <strain evidence="8 9">DSM 105453</strain>
    </source>
</reference>
<dbReference type="NCBIfam" id="TIGR03506">
    <property type="entry name" value="FlgEFG_subfam"/>
    <property type="match status" value="2"/>
</dbReference>
<comment type="function">
    <text evidence="4">A flexible structure which links the flagellar filament to the drive apparatus in the basal body.</text>
</comment>
<dbReference type="InterPro" id="IPR001444">
    <property type="entry name" value="Flag_bb_rod_N"/>
</dbReference>
<comment type="caution">
    <text evidence="8">The sequence shown here is derived from an EMBL/GenBank/DDBJ whole genome shotgun (WGS) entry which is preliminary data.</text>
</comment>
<evidence type="ECO:0000259" key="5">
    <source>
        <dbReference type="Pfam" id="PF00460"/>
    </source>
</evidence>
<proteinExistence type="inferred from homology"/>
<evidence type="ECO:0000256" key="2">
    <source>
        <dbReference type="ARBA" id="ARBA00009677"/>
    </source>
</evidence>
<dbReference type="Pfam" id="PF00460">
    <property type="entry name" value="Flg_bb_rod"/>
    <property type="match status" value="1"/>
</dbReference>
<dbReference type="SUPFAM" id="SSF117143">
    <property type="entry name" value="Flagellar hook protein flgE"/>
    <property type="match status" value="1"/>
</dbReference>
<comment type="similarity">
    <text evidence="2 4">Belongs to the flagella basal body rod proteins family.</text>
</comment>
<accession>A0ABS2RCA7</accession>
<feature type="domain" description="Flagellar basal-body/hook protein C-terminal" evidence="6">
    <location>
        <begin position="218"/>
        <end position="262"/>
    </location>
</feature>
<organism evidence="8 9">
    <name type="scientific">Siminovitchia thermophila</name>
    <dbReference type="NCBI Taxonomy" id="1245522"/>
    <lineage>
        <taxon>Bacteria</taxon>
        <taxon>Bacillati</taxon>
        <taxon>Bacillota</taxon>
        <taxon>Bacilli</taxon>
        <taxon>Bacillales</taxon>
        <taxon>Bacillaceae</taxon>
        <taxon>Siminovitchia</taxon>
    </lineage>
</organism>
<keyword evidence="3 4" id="KW-0975">Bacterial flagellum</keyword>
<feature type="domain" description="Flagellar hook protein FlgE/F/G-like D1" evidence="7">
    <location>
        <begin position="95"/>
        <end position="162"/>
    </location>
</feature>
<dbReference type="EMBL" id="JAFBFH010000027">
    <property type="protein sequence ID" value="MBM7716473.1"/>
    <property type="molecule type" value="Genomic_DNA"/>
</dbReference>
<dbReference type="InterPro" id="IPR019776">
    <property type="entry name" value="Flagellar_basal_body_rod_CS"/>
</dbReference>
<dbReference type="PANTHER" id="PTHR30435">
    <property type="entry name" value="FLAGELLAR PROTEIN"/>
    <property type="match status" value="1"/>
</dbReference>
<keyword evidence="8" id="KW-0282">Flagellum</keyword>
<keyword evidence="9" id="KW-1185">Reference proteome</keyword>
<feature type="domain" description="Flagellar basal body rod protein N-terminal" evidence="5">
    <location>
        <begin position="5"/>
        <end position="35"/>
    </location>
</feature>
<gene>
    <name evidence="8" type="ORF">JOC94_003493</name>
</gene>
<keyword evidence="8" id="KW-0966">Cell projection</keyword>
<evidence type="ECO:0000313" key="8">
    <source>
        <dbReference type="EMBL" id="MBM7716473.1"/>
    </source>
</evidence>
<dbReference type="InterPro" id="IPR053967">
    <property type="entry name" value="LlgE_F_G-like_D1"/>
</dbReference>
<evidence type="ECO:0000256" key="4">
    <source>
        <dbReference type="RuleBase" id="RU362116"/>
    </source>
</evidence>
<dbReference type="PROSITE" id="PS00588">
    <property type="entry name" value="FLAGELLA_BB_ROD"/>
    <property type="match status" value="1"/>
</dbReference>